<feature type="region of interest" description="N-terminal hotdog fold" evidence="6">
    <location>
        <begin position="1320"/>
        <end position="1452"/>
    </location>
</feature>
<dbReference type="InterPro" id="IPR020841">
    <property type="entry name" value="PKS_Beta-ketoAc_synthase_dom"/>
</dbReference>
<feature type="domain" description="Carrier" evidence="8">
    <location>
        <begin position="1675"/>
        <end position="1752"/>
    </location>
</feature>
<dbReference type="InterPro" id="IPR001227">
    <property type="entry name" value="Ac_transferase_dom_sf"/>
</dbReference>
<keyword evidence="12" id="KW-1185">Reference proteome</keyword>
<dbReference type="Pfam" id="PF16073">
    <property type="entry name" value="SAT"/>
    <property type="match status" value="1"/>
</dbReference>
<feature type="domain" description="Ketosynthase family 3 (KS3)" evidence="9">
    <location>
        <begin position="401"/>
        <end position="832"/>
    </location>
</feature>
<evidence type="ECO:0000256" key="7">
    <source>
        <dbReference type="SAM" id="MobiDB-lite"/>
    </source>
</evidence>
<dbReference type="InterPro" id="IPR014030">
    <property type="entry name" value="Ketoacyl_synth_N"/>
</dbReference>
<dbReference type="GO" id="GO:0031177">
    <property type="term" value="F:phosphopantetheine binding"/>
    <property type="evidence" value="ECO:0007669"/>
    <property type="project" value="InterPro"/>
</dbReference>
<dbReference type="SUPFAM" id="SSF53474">
    <property type="entry name" value="alpha/beta-Hydrolases"/>
    <property type="match status" value="1"/>
</dbReference>
<proteinExistence type="predicted"/>
<dbReference type="GO" id="GO:0004312">
    <property type="term" value="F:fatty acid synthase activity"/>
    <property type="evidence" value="ECO:0007669"/>
    <property type="project" value="TreeGrafter"/>
</dbReference>
<keyword evidence="5" id="KW-0677">Repeat</keyword>
<evidence type="ECO:0000313" key="11">
    <source>
        <dbReference type="EMBL" id="RWQ97605.1"/>
    </source>
</evidence>
<dbReference type="PANTHER" id="PTHR43775">
    <property type="entry name" value="FATTY ACID SYNTHASE"/>
    <property type="match status" value="1"/>
</dbReference>
<comment type="caution">
    <text evidence="11">The sequence shown here is derived from an EMBL/GenBank/DDBJ whole genome shotgun (WGS) entry which is preliminary data.</text>
</comment>
<dbReference type="PROSITE" id="PS52019">
    <property type="entry name" value="PKS_MFAS_DH"/>
    <property type="match status" value="1"/>
</dbReference>
<dbReference type="Pfam" id="PF00698">
    <property type="entry name" value="Acyl_transf_1"/>
    <property type="match status" value="1"/>
</dbReference>
<dbReference type="CDD" id="cd00833">
    <property type="entry name" value="PKS"/>
    <property type="match status" value="1"/>
</dbReference>
<dbReference type="STRING" id="264951.A0A443I0K4"/>
<dbReference type="InterPro" id="IPR042104">
    <property type="entry name" value="PKS_dehydratase_sf"/>
</dbReference>
<dbReference type="SUPFAM" id="SSF53901">
    <property type="entry name" value="Thiolase-like"/>
    <property type="match status" value="1"/>
</dbReference>
<sequence length="2175" mass="237545">MVSLRDNFLLKASQTIRSAGEGESPTMRVTSRVYLFGDQTGEFETGLRQLLQAKNNSLLTSFFERCFYALRQEVSRLPPSQRQIFPRFTSIVDLLARHREFGPNPALESALTCIYHFACFINHYGDGGHAYPSASESHIIGLCTGLLASAAVSSSRTVGELIPAAIETVTVSLRLGLCVLRTRDLIDRSYEKSQSWSMVVSGLNEEEVGALIHGFCQRKSISPSSRPYISAVNTHSLTISAPPSILQEFTNVCLSKENRPVRVPVHAPYHAPHLYDRRDVTSILESWPKEELANYTPRIPVLSSETGEIILARNLHELLGIALEEILLRKLCWDKVQDGYASMLKRTSSAACKIFPIASAASHGLSAALKRTGVPDVEVDNTISESAKACDNENSTGRTEQSKIAIIGLSGRFPDAPSPEHFWDLLYKGLDVHRVVPPDRWDVKAHVDPTGKIRNTSKVPYGCWIEEPGLFDPRFFNMSPREALQADPAQRLALVTAYEALEQAGFVPDSTPSTQKDRVGIFYGMTSDDYREVNSGQDIDTYFIPGGNRAFTPGRINYHFKFSGPSVSVDTACSSSLAAIHLACNSLWRNDCDTAIAGGTNVLTNPDNFAGLDRGHFLSAKGNCNTFDDEADGYCRADAVGTVVLKRLEDAQADKDPILGVILGAYTNHSAEAVSMTRPHVGAQAFIFNKLLNEANVSPRDVGYIEMHGTGTQAGDAVEMKSVLDIFAPDYTRGPSQSLYLGSAKANIGHAESASGVSSLIKVLLMLKANTIPPHCGIKTKINHNFPTDFKERNVHIAFKPTSWERPQDGKRRLFVNNFSAAGGNTALLIEDAPLSTVSGAPDSRSTHIVAVSARSQSSLRNNIRSLMKYVSELDGQIGGENFLGKLSYTTTARRIHHQFRTMVSGSSLKGIQEALSSAASRDSFTPIPASTPSIGFVFTGQGAQYTGMGQQLYSSCSQFRDNIDRFDSIARSQGFPSIVPLIDGSVPVEEMSPVVTQLGTTCLQMAMTRYWMSLGVKPAFVLGHSLGNYAALNAAGVLTTSDTIYLSGRRAQLLQEKCQVGTHSMLAIKANLAQIKPFLDDDAYEVACINAPGETVISGLSANIDVLSEKLTAEGLKSTKLRVPYAFHSAQVEPILESLGEVAQGVTFHKPSIPVVSALLGEVINEDNWDALGPRYLQRHCRETVNLLAALEATRHAKLMNEKTIWIEVGSHPICSGMIKGTLGPQANTVASLRRNEDTWKVLCNSLSAIYLAGVDIQWKEYHGDFTSSHQVLQLPAYSWDNKNYYIPYNNNFCLTKGDPTVAKIEAAPTSQFHTTSVQKIVETRDEGSKAVVVMESDLSDPLLNPVIQGHKVNGAALCPSSLYADIAQTLGEYLIENYNPALRGSGLDVCDMTVPKPLIAKNSGPQLFRAMATADWEERKANIQIYSVKSDGKKIMDHASCLVKFSDTHLWEADWKRHSYLIKRSIERLQKSVEEGQSHRMHRGMFYKLFSALVDYGDNYKSVEEVVLDSEEYEATARVKFQAKSGNFHRNPLWIDSIGHLTGFVMNANDATDSQSQVYVNHGWDFMRCLKKFSPDTTYRTYVKMQPWQGTIYAGDVYAFDGDEIVAVYGGVKFQGVPRQVLNTVLPPAGGSKAAPRTTARAVPPPPINVEKPKSSVEAKAVSKAVPGDPVKSAGPSVLVQALKILAEEIGVSEAELSDDLVFADYGVDSLLSLTITGKFREELNMDLESSTFIDHPTVKDLKQLLSQASPSDSSDSSEESHYSFRDSSSTEPSTPGTPAFFSPKRGSVVTNVGESETIKTIRLTLSEEIGVSPDEITGDANLAEMGMDSLLSLTVLGRLRETLDIELPSDFFIENPTMDAVETALDLKPKAEPIPSELPVPIQTAAGDEINGVIKANSTHPPATSILLQGNPKKATKTLFLFPDGSGSATSYATLPAVSSDVCVYGLNCPYMKNPENLKCGLDELTIPYVAEIRRRQPKGPYSFGGWSAGGICAYDAARYLILEEGEKVERLLLLDSPFPIGLEKLPPRLYSFFNTIGLFGEGKTPPPKWLLPHFLAFIDSLDAYNAVPFPFSDPELGENMPKTYLIWAKDGVCGKPGDPRPDPPTDGSKDPREMLWLLNDRTDMGPNGWDTLVGPNNVAAIEAIEGADHFTMMKGDKAAKLSAFIGRAMAS</sequence>
<dbReference type="FunFam" id="1.10.1200.10:FF:000011">
    <property type="entry name" value="Sterigmatocystin biosynthesis polyketide synthase"/>
    <property type="match status" value="2"/>
</dbReference>
<dbReference type="InterPro" id="IPR030918">
    <property type="entry name" value="PT_fungal_PKS"/>
</dbReference>
<dbReference type="FunFam" id="3.10.129.110:FF:000001">
    <property type="entry name" value="Sterigmatocystin biosynthesis polyketide synthase"/>
    <property type="match status" value="1"/>
</dbReference>
<dbReference type="Pfam" id="PF00975">
    <property type="entry name" value="Thioesterase"/>
    <property type="match status" value="1"/>
</dbReference>
<dbReference type="Pfam" id="PF00109">
    <property type="entry name" value="ketoacyl-synt"/>
    <property type="match status" value="1"/>
</dbReference>
<dbReference type="PROSITE" id="PS50075">
    <property type="entry name" value="CARRIER"/>
    <property type="match status" value="2"/>
</dbReference>
<dbReference type="Pfam" id="PF00550">
    <property type="entry name" value="PP-binding"/>
    <property type="match status" value="2"/>
</dbReference>
<keyword evidence="2" id="KW-0596">Phosphopantetheine</keyword>
<dbReference type="InterPro" id="IPR009081">
    <property type="entry name" value="PP-bd_ACP"/>
</dbReference>
<dbReference type="Gene3D" id="3.40.50.1820">
    <property type="entry name" value="alpha/beta hydrolase"/>
    <property type="match status" value="1"/>
</dbReference>
<dbReference type="GO" id="GO:0006633">
    <property type="term" value="P:fatty acid biosynthetic process"/>
    <property type="evidence" value="ECO:0007669"/>
    <property type="project" value="InterPro"/>
</dbReference>
<feature type="domain" description="PKS/mFAS DH" evidence="10">
    <location>
        <begin position="1320"/>
        <end position="1625"/>
    </location>
</feature>
<dbReference type="InterPro" id="IPR029058">
    <property type="entry name" value="AB_hydrolase_fold"/>
</dbReference>
<dbReference type="InterPro" id="IPR006162">
    <property type="entry name" value="Ppantetheine_attach_site"/>
</dbReference>
<dbReference type="SUPFAM" id="SSF55048">
    <property type="entry name" value="Probable ACP-binding domain of malonyl-CoA ACP transacylase"/>
    <property type="match status" value="1"/>
</dbReference>
<dbReference type="SMART" id="SM00827">
    <property type="entry name" value="PKS_AT"/>
    <property type="match status" value="1"/>
</dbReference>
<dbReference type="FunFam" id="3.40.50.1820:FF:000116">
    <property type="entry name" value="Sterigmatocystin biosynthesis polyketide synthase"/>
    <property type="match status" value="1"/>
</dbReference>
<dbReference type="Gene3D" id="3.30.70.3290">
    <property type="match status" value="1"/>
</dbReference>
<dbReference type="InterPro" id="IPR001031">
    <property type="entry name" value="Thioesterase"/>
</dbReference>
<dbReference type="EMBL" id="RCNU01000002">
    <property type="protein sequence ID" value="RWQ97605.1"/>
    <property type="molecule type" value="Genomic_DNA"/>
</dbReference>
<evidence type="ECO:0000259" key="9">
    <source>
        <dbReference type="PROSITE" id="PS52004"/>
    </source>
</evidence>
<feature type="compositionally biased region" description="Low complexity" evidence="7">
    <location>
        <begin position="1770"/>
        <end position="1781"/>
    </location>
</feature>
<feature type="region of interest" description="C-terminal hotdog fold" evidence="6">
    <location>
        <begin position="1480"/>
        <end position="1625"/>
    </location>
</feature>
<dbReference type="PANTHER" id="PTHR43775:SF45">
    <property type="entry name" value="CONIDIAL PIGMENT POLYKETIDE SYNTHASE ALB1"/>
    <property type="match status" value="1"/>
</dbReference>
<dbReference type="FunFam" id="3.40.366.10:FF:000002">
    <property type="entry name" value="Probable polyketide synthase 2"/>
    <property type="match status" value="1"/>
</dbReference>
<keyword evidence="3" id="KW-0597">Phosphoprotein</keyword>
<accession>A0A443I0K4</accession>
<dbReference type="InterPro" id="IPR016035">
    <property type="entry name" value="Acyl_Trfase/lysoPLipase"/>
</dbReference>
<feature type="active site" description="Proton acceptor; for dehydratase activity" evidence="6">
    <location>
        <position position="1352"/>
    </location>
</feature>
<dbReference type="SUPFAM" id="SSF52151">
    <property type="entry name" value="FabD/lysophospholipase-like"/>
    <property type="match status" value="1"/>
</dbReference>
<dbReference type="GO" id="GO:0044550">
    <property type="term" value="P:secondary metabolite biosynthetic process"/>
    <property type="evidence" value="ECO:0007669"/>
    <property type="project" value="UniProtKB-ARBA"/>
</dbReference>
<evidence type="ECO:0000256" key="6">
    <source>
        <dbReference type="PROSITE-ProRule" id="PRU01363"/>
    </source>
</evidence>
<dbReference type="PROSITE" id="PS00606">
    <property type="entry name" value="KS3_1"/>
    <property type="match status" value="1"/>
</dbReference>
<dbReference type="InterPro" id="IPR014043">
    <property type="entry name" value="Acyl_transferase_dom"/>
</dbReference>
<dbReference type="InterPro" id="IPR049900">
    <property type="entry name" value="PKS_mFAS_DH"/>
</dbReference>
<feature type="region of interest" description="Disordered" evidence="7">
    <location>
        <begin position="1630"/>
        <end position="1657"/>
    </location>
</feature>
<protein>
    <submittedName>
        <fullName evidence="11">Polyketide synthase module</fullName>
    </submittedName>
</protein>
<organism evidence="11 12">
    <name type="scientific">Byssochlamys spectabilis</name>
    <name type="common">Paecilomyces variotii</name>
    <dbReference type="NCBI Taxonomy" id="264951"/>
    <lineage>
        <taxon>Eukaryota</taxon>
        <taxon>Fungi</taxon>
        <taxon>Dikarya</taxon>
        <taxon>Ascomycota</taxon>
        <taxon>Pezizomycotina</taxon>
        <taxon>Eurotiomycetes</taxon>
        <taxon>Eurotiomycetidae</taxon>
        <taxon>Eurotiales</taxon>
        <taxon>Thermoascaceae</taxon>
        <taxon>Paecilomyces</taxon>
    </lineage>
</organism>
<evidence type="ECO:0000256" key="1">
    <source>
        <dbReference type="ARBA" id="ARBA00005179"/>
    </source>
</evidence>
<dbReference type="Gene3D" id="1.10.1200.10">
    <property type="entry name" value="ACP-like"/>
    <property type="match status" value="2"/>
</dbReference>
<evidence type="ECO:0000256" key="5">
    <source>
        <dbReference type="ARBA" id="ARBA00022737"/>
    </source>
</evidence>
<dbReference type="SMART" id="SM00825">
    <property type="entry name" value="PKS_KS"/>
    <property type="match status" value="1"/>
</dbReference>
<evidence type="ECO:0000256" key="3">
    <source>
        <dbReference type="ARBA" id="ARBA00022553"/>
    </source>
</evidence>
<dbReference type="Pfam" id="PF02801">
    <property type="entry name" value="Ketoacyl-synt_C"/>
    <property type="match status" value="1"/>
</dbReference>
<comment type="pathway">
    <text evidence="1">Secondary metabolite biosynthesis.</text>
</comment>
<evidence type="ECO:0000313" key="12">
    <source>
        <dbReference type="Proteomes" id="UP000283841"/>
    </source>
</evidence>
<dbReference type="InterPro" id="IPR018201">
    <property type="entry name" value="Ketoacyl_synth_AS"/>
</dbReference>
<evidence type="ECO:0000256" key="2">
    <source>
        <dbReference type="ARBA" id="ARBA00022450"/>
    </source>
</evidence>
<dbReference type="InterPro" id="IPR014031">
    <property type="entry name" value="Ketoacyl_synth_C"/>
</dbReference>
<dbReference type="NCBIfam" id="TIGR04532">
    <property type="entry name" value="PT_fungal_PKS"/>
    <property type="match status" value="1"/>
</dbReference>
<dbReference type="SMART" id="SM00823">
    <property type="entry name" value="PKS_PP"/>
    <property type="match status" value="2"/>
</dbReference>
<dbReference type="InterPro" id="IPR032088">
    <property type="entry name" value="SAT"/>
</dbReference>
<dbReference type="Gene3D" id="3.40.366.10">
    <property type="entry name" value="Malonyl-Coenzyme A Acyl Carrier Protein, domain 2"/>
    <property type="match status" value="2"/>
</dbReference>
<dbReference type="InterPro" id="IPR020806">
    <property type="entry name" value="PKS_PP-bd"/>
</dbReference>
<keyword evidence="4" id="KW-0808">Transferase</keyword>
<dbReference type="Gene3D" id="3.10.129.110">
    <property type="entry name" value="Polyketide synthase dehydratase"/>
    <property type="match status" value="1"/>
</dbReference>
<dbReference type="FunFam" id="3.40.47.10:FF:000031">
    <property type="entry name" value="Sterigmatocystin biosynthesis polyketide synthase"/>
    <property type="match status" value="1"/>
</dbReference>
<dbReference type="InterPro" id="IPR016036">
    <property type="entry name" value="Malonyl_transacylase_ACP-bd"/>
</dbReference>
<feature type="active site" description="Proton donor; for dehydratase activity" evidence="6">
    <location>
        <position position="1538"/>
    </location>
</feature>
<gene>
    <name evidence="11" type="ORF">C8Q69DRAFT_456077</name>
</gene>
<dbReference type="PROSITE" id="PS52004">
    <property type="entry name" value="KS3_2"/>
    <property type="match status" value="1"/>
</dbReference>
<evidence type="ECO:0000259" key="10">
    <source>
        <dbReference type="PROSITE" id="PS52019"/>
    </source>
</evidence>
<dbReference type="Proteomes" id="UP000283841">
    <property type="component" value="Unassembled WGS sequence"/>
</dbReference>
<dbReference type="RefSeq" id="XP_028487250.1">
    <property type="nucleotide sequence ID" value="XM_028629810.1"/>
</dbReference>
<feature type="region of interest" description="Disordered" evidence="7">
    <location>
        <begin position="1748"/>
        <end position="1789"/>
    </location>
</feature>
<dbReference type="InterPro" id="IPR036736">
    <property type="entry name" value="ACP-like_sf"/>
</dbReference>
<dbReference type="Pfam" id="PF14765">
    <property type="entry name" value="PS-DH"/>
    <property type="match status" value="1"/>
</dbReference>
<name>A0A443I0K4_BYSSP</name>
<reference evidence="11 12" key="1">
    <citation type="journal article" date="2018" name="Front. Microbiol.">
        <title>Genomic and genetic insights into a cosmopolitan fungus, Paecilomyces variotii (Eurotiales).</title>
        <authorList>
            <person name="Urquhart A.S."/>
            <person name="Mondo S.J."/>
            <person name="Makela M.R."/>
            <person name="Hane J.K."/>
            <person name="Wiebenga A."/>
            <person name="He G."/>
            <person name="Mihaltcheva S."/>
            <person name="Pangilinan J."/>
            <person name="Lipzen A."/>
            <person name="Barry K."/>
            <person name="de Vries R.P."/>
            <person name="Grigoriev I.V."/>
            <person name="Idnurm A."/>
        </authorList>
    </citation>
    <scope>NUCLEOTIDE SEQUENCE [LARGE SCALE GENOMIC DNA]</scope>
    <source>
        <strain evidence="11 12">CBS 101075</strain>
    </source>
</reference>
<feature type="compositionally biased region" description="Low complexity" evidence="7">
    <location>
        <begin position="1748"/>
        <end position="1757"/>
    </location>
</feature>
<dbReference type="InterPro" id="IPR049551">
    <property type="entry name" value="PKS_DH_C"/>
</dbReference>
<dbReference type="GO" id="GO:0004315">
    <property type="term" value="F:3-oxoacyl-[acyl-carrier-protein] synthase activity"/>
    <property type="evidence" value="ECO:0007669"/>
    <property type="project" value="InterPro"/>
</dbReference>
<evidence type="ECO:0000256" key="4">
    <source>
        <dbReference type="ARBA" id="ARBA00022679"/>
    </source>
</evidence>
<dbReference type="Gene3D" id="3.40.47.10">
    <property type="match status" value="1"/>
</dbReference>
<dbReference type="InterPro" id="IPR050091">
    <property type="entry name" value="PKS_NRPS_Biosynth_Enz"/>
</dbReference>
<feature type="domain" description="Carrier" evidence="8">
    <location>
        <begin position="1795"/>
        <end position="1872"/>
    </location>
</feature>
<evidence type="ECO:0000259" key="8">
    <source>
        <dbReference type="PROSITE" id="PS50075"/>
    </source>
</evidence>
<dbReference type="PROSITE" id="PS00012">
    <property type="entry name" value="PHOSPHOPANTETHEINE"/>
    <property type="match status" value="2"/>
</dbReference>
<dbReference type="GeneID" id="39599087"/>
<dbReference type="InterPro" id="IPR016039">
    <property type="entry name" value="Thiolase-like"/>
</dbReference>
<dbReference type="SUPFAM" id="SSF47336">
    <property type="entry name" value="ACP-like"/>
    <property type="match status" value="2"/>
</dbReference>
<dbReference type="VEuPathDB" id="FungiDB:C8Q69DRAFT_456077"/>